<comment type="caution">
    <text evidence="1">The sequence shown here is derived from an EMBL/GenBank/DDBJ whole genome shotgun (WGS) entry which is preliminary data.</text>
</comment>
<dbReference type="SUPFAM" id="SSF55144">
    <property type="entry name" value="LigT-like"/>
    <property type="match status" value="1"/>
</dbReference>
<evidence type="ECO:0000313" key="1">
    <source>
        <dbReference type="EMBL" id="MBE9662930.1"/>
    </source>
</evidence>
<evidence type="ECO:0000313" key="2">
    <source>
        <dbReference type="Proteomes" id="UP000622475"/>
    </source>
</evidence>
<dbReference type="Gene3D" id="3.90.1140.10">
    <property type="entry name" value="Cyclic phosphodiesterase"/>
    <property type="match status" value="1"/>
</dbReference>
<dbReference type="Pfam" id="PF13563">
    <property type="entry name" value="2_5_RNA_ligase2"/>
    <property type="match status" value="1"/>
</dbReference>
<reference evidence="1" key="1">
    <citation type="submission" date="2020-10" db="EMBL/GenBank/DDBJ databases">
        <title>Mucilaginibacter mali sp. nov., isolated from rhizosphere soil of apple orchard.</title>
        <authorList>
            <person name="Lee J.-S."/>
            <person name="Kim H.S."/>
            <person name="Kim J.-S."/>
        </authorList>
    </citation>
    <scope>NUCLEOTIDE SEQUENCE</scope>
    <source>
        <strain evidence="1">KCTC 22746</strain>
    </source>
</reference>
<gene>
    <name evidence="1" type="ORF">IRJ16_13635</name>
</gene>
<proteinExistence type="predicted"/>
<dbReference type="Proteomes" id="UP000622475">
    <property type="component" value="Unassembled WGS sequence"/>
</dbReference>
<sequence length="162" mass="18749">MQDQPLILTLRMDEESQAFFDAQRKLNFPPERNYLAAHIMLFHQLPNEAATYHVLTSVNQVPFTLAVTGLMNLGAGVAYRIESEELNLLHRSLSKQFTLIPQDRQGFRPHVTIMNKTTPEAARALIAELSDDFKPFTFRATGLDLWTYLDGPWRFEQHFPFR</sequence>
<name>A0A929PXZ8_9SPHI</name>
<organism evidence="1 2">
    <name type="scientific">Mucilaginibacter myungsuensis</name>
    <dbReference type="NCBI Taxonomy" id="649104"/>
    <lineage>
        <taxon>Bacteria</taxon>
        <taxon>Pseudomonadati</taxon>
        <taxon>Bacteroidota</taxon>
        <taxon>Sphingobacteriia</taxon>
        <taxon>Sphingobacteriales</taxon>
        <taxon>Sphingobacteriaceae</taxon>
        <taxon>Mucilaginibacter</taxon>
    </lineage>
</organism>
<dbReference type="EMBL" id="JADFFL010000005">
    <property type="protein sequence ID" value="MBE9662930.1"/>
    <property type="molecule type" value="Genomic_DNA"/>
</dbReference>
<keyword evidence="2" id="KW-1185">Reference proteome</keyword>
<accession>A0A929PXZ8</accession>
<dbReference type="AlphaFoldDB" id="A0A929PXZ8"/>
<protein>
    <submittedName>
        <fullName evidence="1">2'-5' RNA ligase family protein</fullName>
    </submittedName>
</protein>
<keyword evidence="1" id="KW-0436">Ligase</keyword>
<dbReference type="InterPro" id="IPR009097">
    <property type="entry name" value="Cyclic_Pdiesterase"/>
</dbReference>
<dbReference type="GO" id="GO:0016874">
    <property type="term" value="F:ligase activity"/>
    <property type="evidence" value="ECO:0007669"/>
    <property type="project" value="UniProtKB-KW"/>
</dbReference>